<feature type="transmembrane region" description="Helical" evidence="6">
    <location>
        <begin position="91"/>
        <end position="110"/>
    </location>
</feature>
<dbReference type="PANTHER" id="PTHR32322">
    <property type="entry name" value="INNER MEMBRANE TRANSPORTER"/>
    <property type="match status" value="1"/>
</dbReference>
<dbReference type="PANTHER" id="PTHR32322:SF9">
    <property type="entry name" value="AMINO-ACID METABOLITE EFFLUX PUMP-RELATED"/>
    <property type="match status" value="1"/>
</dbReference>
<feature type="domain" description="EamA" evidence="7">
    <location>
        <begin position="4"/>
        <end position="136"/>
    </location>
</feature>
<keyword evidence="5 6" id="KW-0472">Membrane</keyword>
<accession>A0A871Y7D9</accession>
<dbReference type="SUPFAM" id="SSF103481">
    <property type="entry name" value="Multidrug resistance efflux transporter EmrE"/>
    <property type="match status" value="2"/>
</dbReference>
<feature type="transmembrane region" description="Helical" evidence="6">
    <location>
        <begin position="239"/>
        <end position="261"/>
    </location>
</feature>
<feature type="transmembrane region" description="Helical" evidence="6">
    <location>
        <begin position="267"/>
        <end position="285"/>
    </location>
</feature>
<dbReference type="EMBL" id="MW122880">
    <property type="protein sequence ID" value="QOV09012.1"/>
    <property type="molecule type" value="Genomic_DNA"/>
</dbReference>
<comment type="similarity">
    <text evidence="2">Belongs to the EamA transporter family.</text>
</comment>
<evidence type="ECO:0000313" key="8">
    <source>
        <dbReference type="EMBL" id="QOV09012.1"/>
    </source>
</evidence>
<organism evidence="8">
    <name type="scientific">uncultured Micrococcales bacterium</name>
    <dbReference type="NCBI Taxonomy" id="1920814"/>
    <lineage>
        <taxon>Bacteria</taxon>
        <taxon>Bacillati</taxon>
        <taxon>Actinomycetota</taxon>
        <taxon>Actinomycetes</taxon>
        <taxon>Micrococcales</taxon>
        <taxon>environmental samples</taxon>
    </lineage>
</organism>
<dbReference type="InterPro" id="IPR050638">
    <property type="entry name" value="AA-Vitamin_Transporters"/>
</dbReference>
<feature type="transmembrane region" description="Helical" evidence="6">
    <location>
        <begin position="180"/>
        <end position="201"/>
    </location>
</feature>
<evidence type="ECO:0000259" key="7">
    <source>
        <dbReference type="Pfam" id="PF00892"/>
    </source>
</evidence>
<feature type="transmembrane region" description="Helical" evidence="6">
    <location>
        <begin position="149"/>
        <end position="168"/>
    </location>
</feature>
<evidence type="ECO:0000256" key="6">
    <source>
        <dbReference type="SAM" id="Phobius"/>
    </source>
</evidence>
<evidence type="ECO:0000256" key="5">
    <source>
        <dbReference type="ARBA" id="ARBA00023136"/>
    </source>
</evidence>
<gene>
    <name evidence="8" type="ORF">HULAa2F4_00038</name>
</gene>
<dbReference type="InterPro" id="IPR037185">
    <property type="entry name" value="EmrE-like"/>
</dbReference>
<keyword evidence="4 6" id="KW-1133">Transmembrane helix</keyword>
<feature type="transmembrane region" description="Helical" evidence="6">
    <location>
        <begin position="213"/>
        <end position="232"/>
    </location>
</feature>
<feature type="transmembrane region" description="Helical" evidence="6">
    <location>
        <begin position="122"/>
        <end position="143"/>
    </location>
</feature>
<dbReference type="InterPro" id="IPR000620">
    <property type="entry name" value="EamA_dom"/>
</dbReference>
<feature type="domain" description="EamA" evidence="7">
    <location>
        <begin position="150"/>
        <end position="284"/>
    </location>
</feature>
<sequence length="296" mass="31915">MPSWIVKFIPLALIWGSSFLFIELSLELTTALGVAFWRTALGAAAMAIIMAFLKVRFPKQLKQWLHLWLAGFLMSALPFSLYAFAQQSTTSILAAIINATTPLFTLLSILTLFRAQRQSSTAVIGLLIGIVGVGITLGVWQGFGENDPLAIAALILASISYGLGGPYIRKFITPMELPATSAATVQVLTSALTLLPFYVFTGPLFVASPRIETVGALLLLGVLGSGVAYWLFHQIVAEAGSTFAMTVTYTNPVIATVWGILLLGEPLHWYEPVGGILVLLGAFLSQGRPLFRIRKS</sequence>
<evidence type="ECO:0000256" key="1">
    <source>
        <dbReference type="ARBA" id="ARBA00004141"/>
    </source>
</evidence>
<comment type="subcellular location">
    <subcellularLocation>
        <location evidence="1">Membrane</location>
        <topology evidence="1">Multi-pass membrane protein</topology>
    </subcellularLocation>
</comment>
<protein>
    <recommendedName>
        <fullName evidence="7">EamA domain-containing protein</fullName>
    </recommendedName>
</protein>
<dbReference type="GO" id="GO:0016020">
    <property type="term" value="C:membrane"/>
    <property type="evidence" value="ECO:0007669"/>
    <property type="project" value="UniProtKB-SubCell"/>
</dbReference>
<feature type="transmembrane region" description="Helical" evidence="6">
    <location>
        <begin position="35"/>
        <end position="53"/>
    </location>
</feature>
<evidence type="ECO:0000256" key="2">
    <source>
        <dbReference type="ARBA" id="ARBA00007362"/>
    </source>
</evidence>
<evidence type="ECO:0000256" key="4">
    <source>
        <dbReference type="ARBA" id="ARBA00022989"/>
    </source>
</evidence>
<dbReference type="Pfam" id="PF00892">
    <property type="entry name" value="EamA"/>
    <property type="match status" value="2"/>
</dbReference>
<feature type="transmembrane region" description="Helical" evidence="6">
    <location>
        <begin position="65"/>
        <end position="85"/>
    </location>
</feature>
<evidence type="ECO:0000256" key="3">
    <source>
        <dbReference type="ARBA" id="ARBA00022692"/>
    </source>
</evidence>
<name>A0A871Y7D9_9MICO</name>
<dbReference type="AlphaFoldDB" id="A0A871Y7D9"/>
<proteinExistence type="inferred from homology"/>
<reference evidence="8" key="1">
    <citation type="submission" date="2020-10" db="EMBL/GenBank/DDBJ databases">
        <title>Diverse heliorhodopsins detected via functional metagenomics in peat lake Actinobacteria, Chloroflexi and Archaea.</title>
        <authorList>
            <person name="Chazan A."/>
            <person name="Rozenberg A."/>
            <person name="Tahan R."/>
            <person name="Mannen K."/>
            <person name="Nagata T."/>
            <person name="Yaish S."/>
            <person name="Larom S."/>
            <person name="Kandori H."/>
            <person name="Inoue K."/>
            <person name="Beja O."/>
            <person name="Pushkarev A."/>
        </authorList>
    </citation>
    <scope>NUCLEOTIDE SEQUENCE</scope>
</reference>
<keyword evidence="3 6" id="KW-0812">Transmembrane</keyword>